<dbReference type="AlphaFoldDB" id="K4RES6"/>
<proteinExistence type="predicted"/>
<keyword evidence="2" id="KW-1185">Reference proteome</keyword>
<evidence type="ECO:0000313" key="2">
    <source>
        <dbReference type="Proteomes" id="UP000008043"/>
    </source>
</evidence>
<dbReference type="HOGENOM" id="CLU_3123022_0_0_11"/>
<name>K4RES6_STRDJ</name>
<gene>
    <name evidence="1" type="ORF">BN159_7728</name>
</gene>
<protein>
    <submittedName>
        <fullName evidence="1">Uncharacterized protein</fullName>
    </submittedName>
</protein>
<organism evidence="1 2">
    <name type="scientific">Streptomyces davaonensis (strain DSM 101723 / JCM 4913 / KCC S-0913 / 768)</name>
    <dbReference type="NCBI Taxonomy" id="1214101"/>
    <lineage>
        <taxon>Bacteria</taxon>
        <taxon>Bacillati</taxon>
        <taxon>Actinomycetota</taxon>
        <taxon>Actinomycetes</taxon>
        <taxon>Kitasatosporales</taxon>
        <taxon>Streptomycetaceae</taxon>
        <taxon>Streptomyces</taxon>
    </lineage>
</organism>
<dbReference type="STRING" id="1214101.BN159_7728"/>
<accession>K4RES6</accession>
<dbReference type="Proteomes" id="UP000008043">
    <property type="component" value="Chromosome"/>
</dbReference>
<dbReference type="KEGG" id="sdv:BN159_7728"/>
<sequence length="50" mass="5268">MSRSVLTAGNGGIHPVADCAFRQYGDTVPVVQRQDLLKPNTAATAVREVG</sequence>
<reference evidence="1 2" key="1">
    <citation type="journal article" date="2012" name="J. Bacteriol.">
        <title>Genome sequence of the bacterium Streptomyces davawensis JCM 4913 and heterologous production of the unique antibiotic roseoflavin.</title>
        <authorList>
            <person name="Jankowitsch F."/>
            <person name="Schwarz J."/>
            <person name="Ruckert C."/>
            <person name="Gust B."/>
            <person name="Szczepanowski R."/>
            <person name="Blom J."/>
            <person name="Pelzer S."/>
            <person name="Kalinowski J."/>
            <person name="Mack M."/>
        </authorList>
    </citation>
    <scope>NUCLEOTIDE SEQUENCE [LARGE SCALE GENOMIC DNA]</scope>
    <source>
        <strain evidence="2">DSM 101723 / JCM 4913 / KCC S-0913 / 768</strain>
    </source>
</reference>
<evidence type="ECO:0000313" key="1">
    <source>
        <dbReference type="EMBL" id="CCK32107.1"/>
    </source>
</evidence>
<dbReference type="EMBL" id="HE971709">
    <property type="protein sequence ID" value="CCK32107.1"/>
    <property type="molecule type" value="Genomic_DNA"/>
</dbReference>